<dbReference type="EMBL" id="JAFCIX010000434">
    <property type="protein sequence ID" value="KAH6590312.1"/>
    <property type="molecule type" value="Genomic_DNA"/>
</dbReference>
<feature type="coiled-coil region" evidence="1">
    <location>
        <begin position="204"/>
        <end position="231"/>
    </location>
</feature>
<feature type="chain" id="PRO_5047402100" description="DUF1771 domain-containing protein" evidence="2">
    <location>
        <begin position="19"/>
        <end position="254"/>
    </location>
</feature>
<keyword evidence="4" id="KW-1185">Reference proteome</keyword>
<comment type="caution">
    <text evidence="3">The sequence shown here is derived from an EMBL/GenBank/DDBJ whole genome shotgun (WGS) entry which is preliminary data.</text>
</comment>
<gene>
    <name evidence="3" type="ORF">BASA50_009448</name>
</gene>
<protein>
    <recommendedName>
        <fullName evidence="5">DUF1771 domain-containing protein</fullName>
    </recommendedName>
</protein>
<sequence>MKLVSFAVVSFLAATVSAGFSAAFGNADYNVHQLEKRGIVEDMQRQLAEKTKRDQKHYEDAFGTYNDMMSRGEELEDELFEADLELRNSRDKSQKDDLTSNRNMARAMHESQQEACHLQYKTMMNSKKKLYEKVGELLMWKENQQKLKEHNRKNPRDLWKVTPPAHYNKEIMSNQVSTICNSIKGLLITEKNLEARLEDFYYKLVEHGSNKENLREQSNKIEKNFERATGKTWAETMVCAHTTTLYRKMFGAQK</sequence>
<feature type="signal peptide" evidence="2">
    <location>
        <begin position="1"/>
        <end position="18"/>
    </location>
</feature>
<evidence type="ECO:0000256" key="2">
    <source>
        <dbReference type="SAM" id="SignalP"/>
    </source>
</evidence>
<keyword evidence="1" id="KW-0175">Coiled coil</keyword>
<keyword evidence="2" id="KW-0732">Signal</keyword>
<name>A0ABQ8F1B8_9FUNG</name>
<proteinExistence type="predicted"/>
<organism evidence="3 4">
    <name type="scientific">Batrachochytrium salamandrivorans</name>
    <dbReference type="NCBI Taxonomy" id="1357716"/>
    <lineage>
        <taxon>Eukaryota</taxon>
        <taxon>Fungi</taxon>
        <taxon>Fungi incertae sedis</taxon>
        <taxon>Chytridiomycota</taxon>
        <taxon>Chytridiomycota incertae sedis</taxon>
        <taxon>Chytridiomycetes</taxon>
        <taxon>Rhizophydiales</taxon>
        <taxon>Rhizophydiales incertae sedis</taxon>
        <taxon>Batrachochytrium</taxon>
    </lineage>
</organism>
<evidence type="ECO:0000256" key="1">
    <source>
        <dbReference type="SAM" id="Coils"/>
    </source>
</evidence>
<accession>A0ABQ8F1B8</accession>
<evidence type="ECO:0008006" key="5">
    <source>
        <dbReference type="Google" id="ProtNLM"/>
    </source>
</evidence>
<evidence type="ECO:0000313" key="3">
    <source>
        <dbReference type="EMBL" id="KAH6590312.1"/>
    </source>
</evidence>
<evidence type="ECO:0000313" key="4">
    <source>
        <dbReference type="Proteomes" id="UP001648503"/>
    </source>
</evidence>
<dbReference type="Proteomes" id="UP001648503">
    <property type="component" value="Unassembled WGS sequence"/>
</dbReference>
<reference evidence="3 4" key="1">
    <citation type="submission" date="2021-02" db="EMBL/GenBank/DDBJ databases">
        <title>Variation within the Batrachochytrium salamandrivorans European outbreak.</title>
        <authorList>
            <person name="Kelly M."/>
            <person name="Pasmans F."/>
            <person name="Shea T.P."/>
            <person name="Munoz J.F."/>
            <person name="Carranza S."/>
            <person name="Cuomo C.A."/>
            <person name="Martel A."/>
        </authorList>
    </citation>
    <scope>NUCLEOTIDE SEQUENCE [LARGE SCALE GENOMIC DNA]</scope>
    <source>
        <strain evidence="3 4">AMFP18/2</strain>
    </source>
</reference>